<comment type="caution">
    <text evidence="1">The sequence shown here is derived from an EMBL/GenBank/DDBJ whole genome shotgun (WGS) entry which is preliminary data.</text>
</comment>
<reference evidence="1" key="1">
    <citation type="submission" date="2020-07" db="EMBL/GenBank/DDBJ databases">
        <title>Huge and variable diversity of episymbiotic CPR bacteria and DPANN archaea in groundwater ecosystems.</title>
        <authorList>
            <person name="He C.Y."/>
            <person name="Keren R."/>
            <person name="Whittaker M."/>
            <person name="Farag I.F."/>
            <person name="Doudna J."/>
            <person name="Cate J.H.D."/>
            <person name="Banfield J.F."/>
        </authorList>
    </citation>
    <scope>NUCLEOTIDE SEQUENCE</scope>
    <source>
        <strain evidence="1">NC_groundwater_717_Ag_S-0.2um_59_8</strain>
    </source>
</reference>
<protein>
    <recommendedName>
        <fullName evidence="3">PIN domain-containing protein</fullName>
    </recommendedName>
</protein>
<dbReference type="AlphaFoldDB" id="A0A932M168"/>
<evidence type="ECO:0000313" key="2">
    <source>
        <dbReference type="Proteomes" id="UP000741360"/>
    </source>
</evidence>
<evidence type="ECO:0000313" key="1">
    <source>
        <dbReference type="EMBL" id="MBI3015517.1"/>
    </source>
</evidence>
<organism evidence="1 2">
    <name type="scientific">Tectimicrobiota bacterium</name>
    <dbReference type="NCBI Taxonomy" id="2528274"/>
    <lineage>
        <taxon>Bacteria</taxon>
        <taxon>Pseudomonadati</taxon>
        <taxon>Nitrospinota/Tectimicrobiota group</taxon>
        <taxon>Candidatus Tectimicrobiota</taxon>
    </lineage>
</organism>
<accession>A0A932M168</accession>
<dbReference type="Proteomes" id="UP000741360">
    <property type="component" value="Unassembled WGS sequence"/>
</dbReference>
<dbReference type="EMBL" id="JACPSX010000206">
    <property type="protein sequence ID" value="MBI3015517.1"/>
    <property type="molecule type" value="Genomic_DNA"/>
</dbReference>
<proteinExistence type="predicted"/>
<gene>
    <name evidence="1" type="ORF">HYY65_10760</name>
</gene>
<evidence type="ECO:0008006" key="3">
    <source>
        <dbReference type="Google" id="ProtNLM"/>
    </source>
</evidence>
<sequence length="118" mass="13928">MASALTSAEELRPWVRAEVVDLRSTGAPTEEKYLVDTNVLYFIHYERFGDLDELGKGARPYQLEHYPKYFKRVRDHEGKLFVHRLGLIEFARLVERAELNFSTQSRRLVSQRFPRKLT</sequence>
<name>A0A932M168_UNCTE</name>